<name>A0ABY9PZE0_9FIRM</name>
<sequence>MTLILPDNTVINLVGNTDKATINGTTLLTVPIKKVIIA</sequence>
<protein>
    <submittedName>
        <fullName evidence="1">Uncharacterized protein</fullName>
    </submittedName>
</protein>
<dbReference type="Proteomes" id="UP001235030">
    <property type="component" value="Chromosome"/>
</dbReference>
<keyword evidence="2" id="KW-1185">Reference proteome</keyword>
<accession>A0ABY9PZE0</accession>
<evidence type="ECO:0000313" key="2">
    <source>
        <dbReference type="Proteomes" id="UP001235030"/>
    </source>
</evidence>
<reference evidence="1 2" key="1">
    <citation type="submission" date="2022-07" db="EMBL/GenBank/DDBJ databases">
        <title>Genome sequence of Terrisporobacter mayombei DSM6539.</title>
        <authorList>
            <person name="Boeer T."/>
            <person name="Bengelsdorf F.R."/>
            <person name="Daniel R."/>
            <person name="Poehlein A."/>
        </authorList>
    </citation>
    <scope>NUCLEOTIDE SEQUENCE [LARGE SCALE GENOMIC DNA]</scope>
    <source>
        <strain evidence="1 2">DSM 6539</strain>
    </source>
</reference>
<organism evidence="1 2">
    <name type="scientific">Terrisporobacter mayombei</name>
    <dbReference type="NCBI Taxonomy" id="1541"/>
    <lineage>
        <taxon>Bacteria</taxon>
        <taxon>Bacillati</taxon>
        <taxon>Bacillota</taxon>
        <taxon>Clostridia</taxon>
        <taxon>Peptostreptococcales</taxon>
        <taxon>Peptostreptococcaceae</taxon>
        <taxon>Terrisporobacter</taxon>
    </lineage>
</organism>
<proteinExistence type="predicted"/>
<evidence type="ECO:0000313" key="1">
    <source>
        <dbReference type="EMBL" id="WMT80125.1"/>
    </source>
</evidence>
<gene>
    <name evidence="1" type="ORF">TEMA_04380</name>
</gene>
<dbReference type="EMBL" id="CP101637">
    <property type="protein sequence ID" value="WMT80125.1"/>
    <property type="molecule type" value="Genomic_DNA"/>
</dbReference>